<gene>
    <name evidence="6" type="primary">LOC115882750</name>
</gene>
<keyword evidence="5" id="KW-1185">Reference proteome</keyword>
<proteinExistence type="predicted"/>
<keyword evidence="2" id="KW-0576">Peroxisome</keyword>
<keyword evidence="1 4" id="KW-0472">Membrane</keyword>
<evidence type="ECO:0000313" key="5">
    <source>
        <dbReference type="Proteomes" id="UP000504635"/>
    </source>
</evidence>
<dbReference type="GeneID" id="115882750"/>
<keyword evidence="4" id="KW-1133">Transmembrane helix</keyword>
<dbReference type="InterPro" id="IPR026510">
    <property type="entry name" value="PEX11C_met"/>
</dbReference>
<evidence type="ECO:0000256" key="2">
    <source>
        <dbReference type="ARBA" id="ARBA00023140"/>
    </source>
</evidence>
<dbReference type="InParanoid" id="A0A6J2Y1Q7"/>
<dbReference type="OrthoDB" id="10005898at2759"/>
<organism evidence="5 6">
    <name type="scientific">Sitophilus oryzae</name>
    <name type="common">Rice weevil</name>
    <name type="synonym">Curculio oryzae</name>
    <dbReference type="NCBI Taxonomy" id="7048"/>
    <lineage>
        <taxon>Eukaryota</taxon>
        <taxon>Metazoa</taxon>
        <taxon>Ecdysozoa</taxon>
        <taxon>Arthropoda</taxon>
        <taxon>Hexapoda</taxon>
        <taxon>Insecta</taxon>
        <taxon>Pterygota</taxon>
        <taxon>Neoptera</taxon>
        <taxon>Endopterygota</taxon>
        <taxon>Coleoptera</taxon>
        <taxon>Polyphaga</taxon>
        <taxon>Cucujiformia</taxon>
        <taxon>Curculionidae</taxon>
        <taxon>Dryophthorinae</taxon>
        <taxon>Sitophilus</taxon>
    </lineage>
</organism>
<evidence type="ECO:0000313" key="6">
    <source>
        <dbReference type="RefSeq" id="XP_030756844.1"/>
    </source>
</evidence>
<dbReference type="GO" id="GO:0016559">
    <property type="term" value="P:peroxisome fission"/>
    <property type="evidence" value="ECO:0007669"/>
    <property type="project" value="InterPro"/>
</dbReference>
<comment type="subcellular location">
    <subcellularLocation>
        <location evidence="3">Peroxisome membrane</location>
    </subcellularLocation>
</comment>
<evidence type="ECO:0000256" key="4">
    <source>
        <dbReference type="SAM" id="Phobius"/>
    </source>
</evidence>
<protein>
    <submittedName>
        <fullName evidence="6">Peroxisomal membrane protein 11C-like</fullName>
    </submittedName>
</protein>
<dbReference type="Proteomes" id="UP000504635">
    <property type="component" value="Unplaced"/>
</dbReference>
<keyword evidence="4" id="KW-0812">Transmembrane</keyword>
<dbReference type="FunCoup" id="A0A6J2Y1Q7">
    <property type="interactions" value="284"/>
</dbReference>
<dbReference type="InterPro" id="IPR008733">
    <property type="entry name" value="PEX11"/>
</dbReference>
<dbReference type="PANTHER" id="PTHR20990">
    <property type="entry name" value="PEROXISOMAL BIOGENESIS FACTOR 11"/>
    <property type="match status" value="1"/>
</dbReference>
<accession>A0A6J2Y1Q7</accession>
<name>A0A6J2Y1Q7_SITOR</name>
<evidence type="ECO:0000256" key="1">
    <source>
        <dbReference type="ARBA" id="ARBA00023136"/>
    </source>
</evidence>
<evidence type="ECO:0000256" key="3">
    <source>
        <dbReference type="ARBA" id="ARBA00046271"/>
    </source>
</evidence>
<reference evidence="6" key="1">
    <citation type="submission" date="2025-08" db="UniProtKB">
        <authorList>
            <consortium name="RefSeq"/>
        </authorList>
    </citation>
    <scope>IDENTIFICATION</scope>
    <source>
        <tissue evidence="6">Gonads</tissue>
    </source>
</reference>
<dbReference type="RefSeq" id="XP_030756844.1">
    <property type="nucleotide sequence ID" value="XM_030900984.1"/>
</dbReference>
<dbReference type="Pfam" id="PF05648">
    <property type="entry name" value="PEX11"/>
    <property type="match status" value="1"/>
</dbReference>
<feature type="transmembrane region" description="Helical" evidence="4">
    <location>
        <begin position="208"/>
        <end position="227"/>
    </location>
</feature>
<dbReference type="PANTHER" id="PTHR20990:SF1">
    <property type="entry name" value="PEROXISOMAL MEMBRANE PROTEIN 11C"/>
    <property type="match status" value="1"/>
</dbReference>
<dbReference type="GO" id="GO:0005778">
    <property type="term" value="C:peroxisomal membrane"/>
    <property type="evidence" value="ECO:0007669"/>
    <property type="project" value="UniProtKB-SubCell"/>
</dbReference>
<dbReference type="AlphaFoldDB" id="A0A6J2Y1Q7"/>
<dbReference type="KEGG" id="soy:115882750"/>
<sequence>MGDIFITLLDETCTILESYKGRDKVLRVLCYLAKLLGELQSDPVLAKKFSIFGSQMSATRATLRLLSDLPALQNNLQYGFGRDEPDKYMANLGVVSNLIDQLFLPMEKMSWLSKHKLLTGIDTNKWDNASSLCWALSTYLTILKTMRYLFLLEMHKDCFSKEKNISGEQLRNIKKYHLWNLIRLCMDFVHAVNTLPPGFLWSSRLKPWHIGIIGTSSSVLGIYLMIYKRWLK</sequence>